<evidence type="ECO:0000256" key="2">
    <source>
        <dbReference type="ARBA" id="ARBA00022617"/>
    </source>
</evidence>
<dbReference type="InterPro" id="IPR000971">
    <property type="entry name" value="Globin"/>
</dbReference>
<dbReference type="GO" id="GO:0005344">
    <property type="term" value="F:oxygen carrier activity"/>
    <property type="evidence" value="ECO:0007669"/>
    <property type="project" value="UniProtKB-KW"/>
</dbReference>
<sequence length="140" mass="16524">MAKINIDADGVYNDLYEYMFTNFPELRVYFKGAENFTAADVHTSERFRKQGEHILLAIRILVNVFDDEITLKSYARETVNRHREFKLDPLLWKAFFTVFVGYLGTKIKLDEKTKKAWTSIGKVFAEECWRYLKESDFSIS</sequence>
<dbReference type="InterPro" id="IPR012085">
    <property type="entry name" value="Globin_nematode"/>
</dbReference>
<proteinExistence type="inferred from homology"/>
<dbReference type="InterPro" id="IPR009050">
    <property type="entry name" value="Globin-like_sf"/>
</dbReference>
<feature type="binding site" description="proximal binding residue" evidence="6">
    <location>
        <position position="82"/>
    </location>
    <ligand>
        <name>heme</name>
        <dbReference type="ChEBI" id="CHEBI:30413"/>
    </ligand>
    <ligandPart>
        <name>Fe</name>
        <dbReference type="ChEBI" id="CHEBI:18248"/>
    </ligandPart>
</feature>
<dbReference type="GO" id="GO:0019825">
    <property type="term" value="F:oxygen binding"/>
    <property type="evidence" value="ECO:0007669"/>
    <property type="project" value="InterPro"/>
</dbReference>
<keyword evidence="9" id="KW-1185">Reference proteome</keyword>
<dbReference type="CDD" id="cd01040">
    <property type="entry name" value="Mb-like"/>
    <property type="match status" value="1"/>
</dbReference>
<comment type="similarity">
    <text evidence="7">Belongs to the globin family.</text>
</comment>
<dbReference type="Gene3D" id="1.10.490.10">
    <property type="entry name" value="Globins"/>
    <property type="match status" value="1"/>
</dbReference>
<evidence type="ECO:0000313" key="10">
    <source>
        <dbReference type="WBParaSite" id="ACRNAN_scaffold2986.g16448.t1"/>
    </source>
</evidence>
<dbReference type="PIRSF" id="PIRSF002026">
    <property type="entry name" value="Nematode_globin"/>
    <property type="match status" value="1"/>
</dbReference>
<evidence type="ECO:0000313" key="9">
    <source>
        <dbReference type="Proteomes" id="UP000887540"/>
    </source>
</evidence>
<name>A0A914DLG2_9BILA</name>
<keyword evidence="5 6" id="KW-0408">Iron</keyword>
<dbReference type="Pfam" id="PF00042">
    <property type="entry name" value="Globin"/>
    <property type="match status" value="1"/>
</dbReference>
<dbReference type="AlphaFoldDB" id="A0A914DLG2"/>
<feature type="domain" description="Globin" evidence="8">
    <location>
        <begin position="1"/>
        <end position="133"/>
    </location>
</feature>
<evidence type="ECO:0000256" key="6">
    <source>
        <dbReference type="PIRSR" id="PIRSR002026-1"/>
    </source>
</evidence>
<keyword evidence="2 7" id="KW-0349">Heme</keyword>
<evidence type="ECO:0000256" key="7">
    <source>
        <dbReference type="RuleBase" id="RU000356"/>
    </source>
</evidence>
<keyword evidence="4 6" id="KW-0479">Metal-binding</keyword>
<keyword evidence="3 7" id="KW-0561">Oxygen transport</keyword>
<accession>A0A914DLG2</accession>
<dbReference type="GO" id="GO:0020037">
    <property type="term" value="F:heme binding"/>
    <property type="evidence" value="ECO:0007669"/>
    <property type="project" value="InterPro"/>
</dbReference>
<evidence type="ECO:0000256" key="5">
    <source>
        <dbReference type="ARBA" id="ARBA00023004"/>
    </source>
</evidence>
<dbReference type="InterPro" id="IPR012292">
    <property type="entry name" value="Globin/Proto"/>
</dbReference>
<organism evidence="9 10">
    <name type="scientific">Acrobeloides nanus</name>
    <dbReference type="NCBI Taxonomy" id="290746"/>
    <lineage>
        <taxon>Eukaryota</taxon>
        <taxon>Metazoa</taxon>
        <taxon>Ecdysozoa</taxon>
        <taxon>Nematoda</taxon>
        <taxon>Chromadorea</taxon>
        <taxon>Rhabditida</taxon>
        <taxon>Tylenchina</taxon>
        <taxon>Cephalobomorpha</taxon>
        <taxon>Cephaloboidea</taxon>
        <taxon>Cephalobidae</taxon>
        <taxon>Acrobeloides</taxon>
    </lineage>
</organism>
<dbReference type="GO" id="GO:0005506">
    <property type="term" value="F:iron ion binding"/>
    <property type="evidence" value="ECO:0007669"/>
    <property type="project" value="InterPro"/>
</dbReference>
<dbReference type="Proteomes" id="UP000887540">
    <property type="component" value="Unplaced"/>
</dbReference>
<evidence type="ECO:0000256" key="3">
    <source>
        <dbReference type="ARBA" id="ARBA00022621"/>
    </source>
</evidence>
<reference evidence="10" key="1">
    <citation type="submission" date="2022-11" db="UniProtKB">
        <authorList>
            <consortium name="WormBaseParasite"/>
        </authorList>
    </citation>
    <scope>IDENTIFICATION</scope>
</reference>
<dbReference type="InterPro" id="IPR044399">
    <property type="entry name" value="Mb-like_M"/>
</dbReference>
<dbReference type="PROSITE" id="PS01033">
    <property type="entry name" value="GLOBIN"/>
    <property type="match status" value="1"/>
</dbReference>
<dbReference type="SUPFAM" id="SSF46458">
    <property type="entry name" value="Globin-like"/>
    <property type="match status" value="1"/>
</dbReference>
<protein>
    <submittedName>
        <fullName evidence="10">Globin family profile domain-containing protein</fullName>
    </submittedName>
</protein>
<keyword evidence="1 7" id="KW-0813">Transport</keyword>
<evidence type="ECO:0000256" key="1">
    <source>
        <dbReference type="ARBA" id="ARBA00022448"/>
    </source>
</evidence>
<evidence type="ECO:0000256" key="4">
    <source>
        <dbReference type="ARBA" id="ARBA00022723"/>
    </source>
</evidence>
<evidence type="ECO:0000259" key="8">
    <source>
        <dbReference type="PROSITE" id="PS01033"/>
    </source>
</evidence>
<dbReference type="WBParaSite" id="ACRNAN_scaffold2986.g16448.t1">
    <property type="protein sequence ID" value="ACRNAN_scaffold2986.g16448.t1"/>
    <property type="gene ID" value="ACRNAN_scaffold2986.g16448"/>
</dbReference>